<sequence>MADSETALTVDERVSPAETVITEIARREGVSPLSLPPLYDVLDSDVCDRLFQSGTESVGSGRPISFEYSGYDVIVHADGHVGLSPMS</sequence>
<keyword evidence="3" id="KW-1185">Reference proteome</keyword>
<feature type="domain" description="Halobacterial output" evidence="1">
    <location>
        <begin position="14"/>
        <end position="84"/>
    </location>
</feature>
<organism evidence="2 3">
    <name type="scientific">Halorientalis brevis</name>
    <dbReference type="NCBI Taxonomy" id="1126241"/>
    <lineage>
        <taxon>Archaea</taxon>
        <taxon>Methanobacteriati</taxon>
        <taxon>Methanobacteriota</taxon>
        <taxon>Stenosarchaea group</taxon>
        <taxon>Halobacteria</taxon>
        <taxon>Halobacteriales</taxon>
        <taxon>Haloarculaceae</taxon>
        <taxon>Halorientalis</taxon>
    </lineage>
</organism>
<gene>
    <name evidence="2" type="ORF">ACFR9U_04480</name>
</gene>
<accession>A0ABD6CAC4</accession>
<dbReference type="AlphaFoldDB" id="A0ABD6CAC4"/>
<evidence type="ECO:0000313" key="3">
    <source>
        <dbReference type="Proteomes" id="UP001597119"/>
    </source>
</evidence>
<comment type="caution">
    <text evidence="2">The sequence shown here is derived from an EMBL/GenBank/DDBJ whole genome shotgun (WGS) entry which is preliminary data.</text>
</comment>
<evidence type="ECO:0000259" key="1">
    <source>
        <dbReference type="Pfam" id="PF18545"/>
    </source>
</evidence>
<dbReference type="InterPro" id="IPR040624">
    <property type="entry name" value="HalOD1"/>
</dbReference>
<evidence type="ECO:0000313" key="2">
    <source>
        <dbReference type="EMBL" id="MFD1586227.1"/>
    </source>
</evidence>
<reference evidence="2 3" key="1">
    <citation type="journal article" date="2019" name="Int. J. Syst. Evol. Microbiol.">
        <title>The Global Catalogue of Microorganisms (GCM) 10K type strain sequencing project: providing services to taxonomists for standard genome sequencing and annotation.</title>
        <authorList>
            <consortium name="The Broad Institute Genomics Platform"/>
            <consortium name="The Broad Institute Genome Sequencing Center for Infectious Disease"/>
            <person name="Wu L."/>
            <person name="Ma J."/>
        </authorList>
    </citation>
    <scope>NUCLEOTIDE SEQUENCE [LARGE SCALE GENOMIC DNA]</scope>
    <source>
        <strain evidence="2 3">CGMCC 1.12125</strain>
    </source>
</reference>
<dbReference type="RefSeq" id="WP_247376310.1">
    <property type="nucleotide sequence ID" value="NZ_JALLGV010000002.1"/>
</dbReference>
<protein>
    <submittedName>
        <fullName evidence="2">HalOD1 output domain-containing protein</fullName>
    </submittedName>
</protein>
<dbReference type="EMBL" id="JBHUDJ010000002">
    <property type="protein sequence ID" value="MFD1586227.1"/>
    <property type="molecule type" value="Genomic_DNA"/>
</dbReference>
<name>A0ABD6CAC4_9EURY</name>
<dbReference type="Proteomes" id="UP001597119">
    <property type="component" value="Unassembled WGS sequence"/>
</dbReference>
<proteinExistence type="predicted"/>
<dbReference type="Pfam" id="PF18545">
    <property type="entry name" value="HalOD1"/>
    <property type="match status" value="1"/>
</dbReference>